<dbReference type="EMBL" id="LXQA010813783">
    <property type="protein sequence ID" value="MCI72238.1"/>
    <property type="molecule type" value="Genomic_DNA"/>
</dbReference>
<protein>
    <submittedName>
        <fullName evidence="1">Uncharacterized protein</fullName>
    </submittedName>
</protein>
<keyword evidence="2" id="KW-1185">Reference proteome</keyword>
<dbReference type="Proteomes" id="UP000265520">
    <property type="component" value="Unassembled WGS sequence"/>
</dbReference>
<reference evidence="1 2" key="1">
    <citation type="journal article" date="2018" name="Front. Plant Sci.">
        <title>Red Clover (Trifolium pratense) and Zigzag Clover (T. medium) - A Picture of Genomic Similarities and Differences.</title>
        <authorList>
            <person name="Dluhosova J."/>
            <person name="Istvanek J."/>
            <person name="Nedelnik J."/>
            <person name="Repkova J."/>
        </authorList>
    </citation>
    <scope>NUCLEOTIDE SEQUENCE [LARGE SCALE GENOMIC DNA]</scope>
    <source>
        <strain evidence="2">cv. 10/8</strain>
        <tissue evidence="1">Leaf</tissue>
    </source>
</reference>
<evidence type="ECO:0000313" key="1">
    <source>
        <dbReference type="EMBL" id="MCI72238.1"/>
    </source>
</evidence>
<organism evidence="1 2">
    <name type="scientific">Trifolium medium</name>
    <dbReference type="NCBI Taxonomy" id="97028"/>
    <lineage>
        <taxon>Eukaryota</taxon>
        <taxon>Viridiplantae</taxon>
        <taxon>Streptophyta</taxon>
        <taxon>Embryophyta</taxon>
        <taxon>Tracheophyta</taxon>
        <taxon>Spermatophyta</taxon>
        <taxon>Magnoliopsida</taxon>
        <taxon>eudicotyledons</taxon>
        <taxon>Gunneridae</taxon>
        <taxon>Pentapetalae</taxon>
        <taxon>rosids</taxon>
        <taxon>fabids</taxon>
        <taxon>Fabales</taxon>
        <taxon>Fabaceae</taxon>
        <taxon>Papilionoideae</taxon>
        <taxon>50 kb inversion clade</taxon>
        <taxon>NPAAA clade</taxon>
        <taxon>Hologalegina</taxon>
        <taxon>IRL clade</taxon>
        <taxon>Trifolieae</taxon>
        <taxon>Trifolium</taxon>
    </lineage>
</organism>
<name>A0A392UH09_9FABA</name>
<accession>A0A392UH09</accession>
<proteinExistence type="predicted"/>
<evidence type="ECO:0000313" key="2">
    <source>
        <dbReference type="Proteomes" id="UP000265520"/>
    </source>
</evidence>
<feature type="non-terminal residue" evidence="1">
    <location>
        <position position="1"/>
    </location>
</feature>
<comment type="caution">
    <text evidence="1">The sequence shown here is derived from an EMBL/GenBank/DDBJ whole genome shotgun (WGS) entry which is preliminary data.</text>
</comment>
<dbReference type="AlphaFoldDB" id="A0A392UH09"/>
<sequence>DWIFENISGAHNKDWQTVFMVGWYFVDVEKQEYL</sequence>